<dbReference type="InterPro" id="IPR001296">
    <property type="entry name" value="Glyco_trans_1"/>
</dbReference>
<dbReference type="PANTHER" id="PTHR45919">
    <property type="entry name" value="GDP-MAN:MAN(3)GLCNAC(2)-PP-DOL ALPHA-1,2-MANNOSYLTRANSFERASE"/>
    <property type="match status" value="1"/>
</dbReference>
<dbReference type="PANTHER" id="PTHR45919:SF1">
    <property type="entry name" value="GDP-MAN:MAN(3)GLCNAC(2)-PP-DOL ALPHA-1,2-MANNOSYLTRANSFERASE"/>
    <property type="match status" value="1"/>
</dbReference>
<reference evidence="15 16" key="1">
    <citation type="journal article" date="2023" name="Commun. Biol.">
        <title>Genome analysis of Parmales, the sister group of diatoms, reveals the evolutionary specialization of diatoms from phago-mixotrophs to photoautotrophs.</title>
        <authorList>
            <person name="Ban H."/>
            <person name="Sato S."/>
            <person name="Yoshikawa S."/>
            <person name="Yamada K."/>
            <person name="Nakamura Y."/>
            <person name="Ichinomiya M."/>
            <person name="Sato N."/>
            <person name="Blanc-Mathieu R."/>
            <person name="Endo H."/>
            <person name="Kuwata A."/>
            <person name="Ogata H."/>
        </authorList>
    </citation>
    <scope>NUCLEOTIDE SEQUENCE [LARGE SCALE GENOMIC DNA]</scope>
</reference>
<evidence type="ECO:0000256" key="12">
    <source>
        <dbReference type="SAM" id="Phobius"/>
    </source>
</evidence>
<keyword evidence="7 12" id="KW-0812">Transmembrane</keyword>
<dbReference type="SUPFAM" id="SSF53756">
    <property type="entry name" value="UDP-Glycosyltransferase/glycogen phosphorylase"/>
    <property type="match status" value="1"/>
</dbReference>
<evidence type="ECO:0000313" key="15">
    <source>
        <dbReference type="EMBL" id="GMI57346.1"/>
    </source>
</evidence>
<gene>
    <name evidence="15" type="ORF">TeGR_g1494</name>
</gene>
<organism evidence="15 16">
    <name type="scientific">Tetraparma gracilis</name>
    <dbReference type="NCBI Taxonomy" id="2962635"/>
    <lineage>
        <taxon>Eukaryota</taxon>
        <taxon>Sar</taxon>
        <taxon>Stramenopiles</taxon>
        <taxon>Ochrophyta</taxon>
        <taxon>Bolidophyceae</taxon>
        <taxon>Parmales</taxon>
        <taxon>Triparmaceae</taxon>
        <taxon>Tetraparma</taxon>
    </lineage>
</organism>
<comment type="catalytic activity">
    <reaction evidence="11">
        <text>an alpha-D-Man-(1-&gt;3)-[alpha-D-Man-(1-&gt;6)]-beta-D-Man-(1-&gt;4)-beta-D-GlcNAc-(1-&gt;4)-alpha-D-GlcNAc-diphospho-di-trans,poly-cis-dolichol + 2 GDP-alpha-D-mannose = an alpha-D-Man-(1-&gt;2)-alpha-D-Man-(1-&gt;2)-alpha-D-Man-(1-&gt;3)-[alpha-D-Man-(1-&gt;6)]-beta-D-Man-(1-&gt;4)-beta-D-GlcNAc-(1-&gt;4)-alpha-D-GlcNAc-diphospho-di-trans,poly-cis-dolichol + 2 GDP + 2 H(+)</text>
        <dbReference type="Rhea" id="RHEA:29523"/>
        <dbReference type="Rhea" id="RHEA-COMP:19515"/>
        <dbReference type="Rhea" id="RHEA-COMP:19516"/>
        <dbReference type="ChEBI" id="CHEBI:15378"/>
        <dbReference type="ChEBI" id="CHEBI:57527"/>
        <dbReference type="ChEBI" id="CHEBI:58189"/>
        <dbReference type="ChEBI" id="CHEBI:132511"/>
        <dbReference type="ChEBI" id="CHEBI:132515"/>
        <dbReference type="EC" id="2.4.1.131"/>
    </reaction>
    <physiologicalReaction direction="left-to-right" evidence="11">
        <dbReference type="Rhea" id="RHEA:29524"/>
    </physiologicalReaction>
</comment>
<evidence type="ECO:0000259" key="14">
    <source>
        <dbReference type="Pfam" id="PF15924"/>
    </source>
</evidence>
<keyword evidence="16" id="KW-1185">Reference proteome</keyword>
<dbReference type="Pfam" id="PF00534">
    <property type="entry name" value="Glycos_transf_1"/>
    <property type="match status" value="1"/>
</dbReference>
<dbReference type="InterPro" id="IPR038013">
    <property type="entry name" value="ALG11"/>
</dbReference>
<evidence type="ECO:0000256" key="3">
    <source>
        <dbReference type="ARBA" id="ARBA00012645"/>
    </source>
</evidence>
<dbReference type="Pfam" id="PF15924">
    <property type="entry name" value="ALG11_N"/>
    <property type="match status" value="1"/>
</dbReference>
<evidence type="ECO:0000256" key="7">
    <source>
        <dbReference type="ARBA" id="ARBA00022692"/>
    </source>
</evidence>
<dbReference type="EC" id="2.4.1.131" evidence="3"/>
<evidence type="ECO:0000256" key="8">
    <source>
        <dbReference type="ARBA" id="ARBA00022824"/>
    </source>
</evidence>
<proteinExistence type="predicted"/>
<keyword evidence="9 12" id="KW-1133">Transmembrane helix</keyword>
<dbReference type="Gene3D" id="3.40.50.2000">
    <property type="entry name" value="Glycogen Phosphorylase B"/>
    <property type="match status" value="1"/>
</dbReference>
<feature type="domain" description="ALG11 mannosyltransferase N-terminal" evidence="14">
    <location>
        <begin position="2"/>
        <end position="79"/>
    </location>
</feature>
<feature type="domain" description="Glycosyl transferase family 1" evidence="13">
    <location>
        <begin position="104"/>
        <end position="279"/>
    </location>
</feature>
<name>A0ABQ6NEP9_9STRA</name>
<evidence type="ECO:0000256" key="1">
    <source>
        <dbReference type="ARBA" id="ARBA00004389"/>
    </source>
</evidence>
<evidence type="ECO:0000313" key="16">
    <source>
        <dbReference type="Proteomes" id="UP001165060"/>
    </source>
</evidence>
<evidence type="ECO:0000256" key="5">
    <source>
        <dbReference type="ARBA" id="ARBA00022676"/>
    </source>
</evidence>
<evidence type="ECO:0000256" key="2">
    <source>
        <dbReference type="ARBA" id="ARBA00004922"/>
    </source>
</evidence>
<keyword evidence="10 12" id="KW-0472">Membrane</keyword>
<evidence type="ECO:0000256" key="9">
    <source>
        <dbReference type="ARBA" id="ARBA00022989"/>
    </source>
</evidence>
<comment type="subcellular location">
    <subcellularLocation>
        <location evidence="1">Endoplasmic reticulum membrane</location>
        <topology evidence="1">Single-pass membrane protein</topology>
    </subcellularLocation>
</comment>
<evidence type="ECO:0000259" key="13">
    <source>
        <dbReference type="Pfam" id="PF00534"/>
    </source>
</evidence>
<evidence type="ECO:0000256" key="6">
    <source>
        <dbReference type="ARBA" id="ARBA00022679"/>
    </source>
</evidence>
<dbReference type="Proteomes" id="UP001165060">
    <property type="component" value="Unassembled WGS sequence"/>
</dbReference>
<comment type="caution">
    <text evidence="15">The sequence shown here is derived from an EMBL/GenBank/DDBJ whole genome shotgun (WGS) entry which is preliminary data.</text>
</comment>
<keyword evidence="5" id="KW-0328">Glycosyltransferase</keyword>
<dbReference type="EMBL" id="BRYB01006427">
    <property type="protein sequence ID" value="GMI57346.1"/>
    <property type="molecule type" value="Genomic_DNA"/>
</dbReference>
<sequence length="302" mass="33526">MQVHTYTHYPTISTDMLQVVYERRPGHNHDALIAGSRARNAVKLVYYLLFSIAYGIVGSFADFVMVNSSWTCNHIRSLWLFAPPPEVVFPPCDATGFASLPLSSPPRKPLVLSIGQFRPEKDHALQIRSFARMLSKPGVPKGATLVLLGGVRDEGDQGRVDELRSLCESLGVEKRVEFVLNQPYSVLKDYLGKSSVGLHCMWNEHFGIGVVEMMAAGLVVVAHDSGGPKADIIKDLVKEGECRTGFLAATEEQYCDCMWGALKKGAEPSMAQIRENAREAAFRFSDEVFDERMESLLRETLT</sequence>
<accession>A0ABQ6NEP9</accession>
<protein>
    <recommendedName>
        <fullName evidence="4">GDP-Man:Man(3)GlcNAc(2)-PP-Dol alpha-1,2-mannosyltransferase</fullName>
        <ecNumber evidence="3">2.4.1.131</ecNumber>
    </recommendedName>
</protein>
<comment type="pathway">
    <text evidence="2">Protein modification; protein glycosylation.</text>
</comment>
<evidence type="ECO:0000256" key="11">
    <source>
        <dbReference type="ARBA" id="ARBA00045065"/>
    </source>
</evidence>
<dbReference type="InterPro" id="IPR031814">
    <property type="entry name" value="ALG11_N"/>
</dbReference>
<keyword evidence="8" id="KW-0256">Endoplasmic reticulum</keyword>
<evidence type="ECO:0000256" key="10">
    <source>
        <dbReference type="ARBA" id="ARBA00023136"/>
    </source>
</evidence>
<feature type="transmembrane region" description="Helical" evidence="12">
    <location>
        <begin position="44"/>
        <end position="66"/>
    </location>
</feature>
<keyword evidence="6" id="KW-0808">Transferase</keyword>
<evidence type="ECO:0000256" key="4">
    <source>
        <dbReference type="ARBA" id="ARBA00022018"/>
    </source>
</evidence>